<evidence type="ECO:0000313" key="2">
    <source>
        <dbReference type="EMBL" id="MEE3715537.1"/>
    </source>
</evidence>
<name>A0AAW9PQ04_9CYAN</name>
<keyword evidence="3" id="KW-1185">Reference proteome</keyword>
<dbReference type="Proteomes" id="UP001333818">
    <property type="component" value="Unassembled WGS sequence"/>
</dbReference>
<dbReference type="Pfam" id="PF08486">
    <property type="entry name" value="SpoIID"/>
    <property type="match status" value="1"/>
</dbReference>
<sequence>MNKNISIFSKTVIGIFCIISLSGGESLRAEQDDNPIMRVGIVQRFGANPQDRITIKAPSGDTLTLSFKSGETTQTVTTSEVVLEINAQPLAPPIVEERIVLSNHRSFENAAASAFHWQEKGIATEIAQPKRWQVWAKRDIYDSSLLRQLLLFSLRIQGNDLVQIERKTLSQKAIASWVVGNFRYNRDRLDISSGRGIIEVNNRPYAGTLRLQPNAHHSYTLVNNVPLETYLRGVVPHEIGYDAPYPAVQAQAVLARTYILASRHRFVVDDYDLCATTQCQVYQGLEGTSEVADRAIADTRSRVLTFNNRVVDALYSSTTGGVTADYNDIWDGKPRPYLKSIVDAVNLSFDTNLSNEKNFRTFIARKEGFNEAGWHTFRWKKDGTLDEIKGTLQNFLRLSGDAQTRFNQIKQIQITERAASGRVQEMEVETDTGKIKVRKDEIMDAFEPPDSLLFYIQPIYEENSNPDPKAAKVIKGYSFIGGGLGHGVGMSQTGSYRLARMGWPYDRILSFYYTGTQLQVVKSEFWQDKR</sequence>
<proteinExistence type="predicted"/>
<dbReference type="PANTHER" id="PTHR30032:SF4">
    <property type="entry name" value="AMIDASE ENHANCER"/>
    <property type="match status" value="1"/>
</dbReference>
<dbReference type="GO" id="GO:0030435">
    <property type="term" value="P:sporulation resulting in formation of a cellular spore"/>
    <property type="evidence" value="ECO:0007669"/>
    <property type="project" value="InterPro"/>
</dbReference>
<gene>
    <name evidence="2" type="ORF">V2H45_02120</name>
</gene>
<evidence type="ECO:0000259" key="1">
    <source>
        <dbReference type="Pfam" id="PF08486"/>
    </source>
</evidence>
<comment type="caution">
    <text evidence="2">The sequence shown here is derived from an EMBL/GenBank/DDBJ whole genome shotgun (WGS) entry which is preliminary data.</text>
</comment>
<dbReference type="InterPro" id="IPR013486">
    <property type="entry name" value="SpoIID/LytB"/>
</dbReference>
<dbReference type="NCBIfam" id="TIGR02669">
    <property type="entry name" value="SpoIID_LytB"/>
    <property type="match status" value="1"/>
</dbReference>
<dbReference type="PANTHER" id="PTHR30032">
    <property type="entry name" value="N-ACETYLMURAMOYL-L-ALANINE AMIDASE-RELATED"/>
    <property type="match status" value="1"/>
</dbReference>
<dbReference type="RefSeq" id="WP_330481960.1">
    <property type="nucleotide sequence ID" value="NZ_JAZBJZ010000004.1"/>
</dbReference>
<accession>A0AAW9PQ04</accession>
<evidence type="ECO:0000313" key="3">
    <source>
        <dbReference type="Proteomes" id="UP001333818"/>
    </source>
</evidence>
<dbReference type="InterPro" id="IPR013693">
    <property type="entry name" value="SpoIID/LytB_N"/>
</dbReference>
<dbReference type="GO" id="GO:0030288">
    <property type="term" value="C:outer membrane-bounded periplasmic space"/>
    <property type="evidence" value="ECO:0007669"/>
    <property type="project" value="TreeGrafter"/>
</dbReference>
<dbReference type="AlphaFoldDB" id="A0AAW9PQ04"/>
<feature type="domain" description="Sporulation stage II protein D amidase enhancer LytB N-terminal" evidence="1">
    <location>
        <begin position="216"/>
        <end position="306"/>
    </location>
</feature>
<protein>
    <submittedName>
        <fullName evidence="2">SpoIID/LytB domain-containing protein</fullName>
    </submittedName>
</protein>
<organism evidence="2 3">
    <name type="scientific">Tumidithrix elongata BACA0141</name>
    <dbReference type="NCBI Taxonomy" id="2716417"/>
    <lineage>
        <taxon>Bacteria</taxon>
        <taxon>Bacillati</taxon>
        <taxon>Cyanobacteriota</taxon>
        <taxon>Cyanophyceae</taxon>
        <taxon>Pseudanabaenales</taxon>
        <taxon>Pseudanabaenaceae</taxon>
        <taxon>Tumidithrix</taxon>
        <taxon>Tumidithrix elongata</taxon>
    </lineage>
</organism>
<reference evidence="2" key="1">
    <citation type="submission" date="2024-01" db="EMBL/GenBank/DDBJ databases">
        <title>Bank of Algae and Cyanobacteria of the Azores (BACA) strain genomes.</title>
        <authorList>
            <person name="Luz R."/>
            <person name="Cordeiro R."/>
            <person name="Fonseca A."/>
            <person name="Goncalves V."/>
        </authorList>
    </citation>
    <scope>NUCLEOTIDE SEQUENCE</scope>
    <source>
        <strain evidence="2">BACA0141</strain>
    </source>
</reference>
<dbReference type="EMBL" id="JAZBJZ010000004">
    <property type="protein sequence ID" value="MEE3715537.1"/>
    <property type="molecule type" value="Genomic_DNA"/>
</dbReference>
<dbReference type="InterPro" id="IPR051922">
    <property type="entry name" value="Bact_Sporulation_Assoc"/>
</dbReference>